<name>A0A0F8C7U2_LARCR</name>
<dbReference type="Pfam" id="PF22705">
    <property type="entry name" value="C2-set_3"/>
    <property type="match status" value="1"/>
</dbReference>
<dbReference type="InterPro" id="IPR050504">
    <property type="entry name" value="IgSF_BTN/MOG"/>
</dbReference>
<dbReference type="GO" id="GO:0050863">
    <property type="term" value="P:regulation of T cell activation"/>
    <property type="evidence" value="ECO:0007669"/>
    <property type="project" value="UniProtKB-ARBA"/>
</dbReference>
<evidence type="ECO:0000256" key="9">
    <source>
        <dbReference type="ARBA" id="ARBA00038221"/>
    </source>
</evidence>
<dbReference type="Gene3D" id="2.60.40.10">
    <property type="entry name" value="Immunoglobulins"/>
    <property type="match status" value="2"/>
</dbReference>
<evidence type="ECO:0000256" key="6">
    <source>
        <dbReference type="ARBA" id="ARBA00023157"/>
    </source>
</evidence>
<dbReference type="EMBL" id="KQ042632">
    <property type="protein sequence ID" value="KKF12930.1"/>
    <property type="molecule type" value="Genomic_DNA"/>
</dbReference>
<feature type="transmembrane region" description="Helical" evidence="11">
    <location>
        <begin position="248"/>
        <end position="267"/>
    </location>
</feature>
<dbReference type="InterPro" id="IPR036179">
    <property type="entry name" value="Ig-like_dom_sf"/>
</dbReference>
<keyword evidence="10" id="KW-0175">Coiled coil</keyword>
<comment type="similarity">
    <text evidence="9">Belongs to the SKINT family.</text>
</comment>
<evidence type="ECO:0000259" key="13">
    <source>
        <dbReference type="PROSITE" id="PS50835"/>
    </source>
</evidence>
<evidence type="ECO:0000256" key="7">
    <source>
        <dbReference type="ARBA" id="ARBA00023180"/>
    </source>
</evidence>
<keyword evidence="8" id="KW-0393">Immunoglobulin domain</keyword>
<dbReference type="GO" id="GO:0042110">
    <property type="term" value="P:T cell activation"/>
    <property type="evidence" value="ECO:0007669"/>
    <property type="project" value="UniProtKB-ARBA"/>
</dbReference>
<feature type="domain" description="Ig-like" evidence="13">
    <location>
        <begin position="46"/>
        <end position="140"/>
    </location>
</feature>
<dbReference type="SMART" id="SM00409">
    <property type="entry name" value="IG"/>
    <property type="match status" value="2"/>
</dbReference>
<sequence>MFHVKNGQTPKRRLCTFTVVLLLQTLCCTGQYQVKCPPQPVVAFTGADIIFPCHLIPAIDAASTTVEWTRPDLKPRFVHLWRSGEEILDDQHPSYKGRTSLPTDKLKHGDISLKLSKVKLSDEGTYRCYIPILNIDSTVELVFGSVSSPGINMSKVSDGVLLECKSKGKYLEPEVFWLDAEGNLLSAGPTQTVRGPDDLYTVSSKVTVEKSNSFTCRVQQKNINQTREAHIHVPAELFVVQSSSAVRITISLFVCFMFIGAVVFIMCRVRQIENTNRNEHMTRSQMTYLGNRKKKLEEDLKKKKEQDDVIYMITKLTEQKKNLKDQREKLTTLLQEDKAQIEAIKKKIKDGYKMKKDTKMQKAEKSEKDLEERQKKHKELLENTNKLQDTTDDLIIKISERKAKIEKDKEQMNKTLKEVEKEKEETERKLELEQSEEERKVLIEVEKETERKLVLLDI</sequence>
<dbReference type="Pfam" id="PF07686">
    <property type="entry name" value="V-set"/>
    <property type="match status" value="1"/>
</dbReference>
<feature type="signal peptide" evidence="12">
    <location>
        <begin position="1"/>
        <end position="30"/>
    </location>
</feature>
<evidence type="ECO:0000256" key="8">
    <source>
        <dbReference type="ARBA" id="ARBA00023319"/>
    </source>
</evidence>
<proteinExistence type="inferred from homology"/>
<dbReference type="AlphaFoldDB" id="A0A0F8C7U2"/>
<dbReference type="InterPro" id="IPR013106">
    <property type="entry name" value="Ig_V-set"/>
</dbReference>
<dbReference type="FunFam" id="2.60.40.10:FF:000088">
    <property type="entry name" value="Butyrophilin subfamily 1 member A1"/>
    <property type="match status" value="1"/>
</dbReference>
<protein>
    <submittedName>
        <fullName evidence="14">Butyrophilin subfamily 3 member A3</fullName>
    </submittedName>
</protein>
<feature type="coiled-coil region" evidence="10">
    <location>
        <begin position="286"/>
        <end position="452"/>
    </location>
</feature>
<dbReference type="PANTHER" id="PTHR24100">
    <property type="entry name" value="BUTYROPHILIN"/>
    <property type="match status" value="1"/>
</dbReference>
<dbReference type="GO" id="GO:0009897">
    <property type="term" value="C:external side of plasma membrane"/>
    <property type="evidence" value="ECO:0007669"/>
    <property type="project" value="TreeGrafter"/>
</dbReference>
<evidence type="ECO:0000256" key="3">
    <source>
        <dbReference type="ARBA" id="ARBA00022729"/>
    </source>
</evidence>
<dbReference type="InterPro" id="IPR053896">
    <property type="entry name" value="BTN3A2-like_Ig-C"/>
</dbReference>
<evidence type="ECO:0000256" key="2">
    <source>
        <dbReference type="ARBA" id="ARBA00022692"/>
    </source>
</evidence>
<dbReference type="GO" id="GO:0001817">
    <property type="term" value="P:regulation of cytokine production"/>
    <property type="evidence" value="ECO:0007669"/>
    <property type="project" value="TreeGrafter"/>
</dbReference>
<dbReference type="GO" id="GO:1903037">
    <property type="term" value="P:regulation of leukocyte cell-cell adhesion"/>
    <property type="evidence" value="ECO:0007669"/>
    <property type="project" value="UniProtKB-ARBA"/>
</dbReference>
<dbReference type="PROSITE" id="PS50835">
    <property type="entry name" value="IG_LIKE"/>
    <property type="match status" value="2"/>
</dbReference>
<keyword evidence="5 11" id="KW-0472">Membrane</keyword>
<evidence type="ECO:0000256" key="11">
    <source>
        <dbReference type="SAM" id="Phobius"/>
    </source>
</evidence>
<dbReference type="PANTHER" id="PTHR24100:SF151">
    <property type="entry name" value="ICOS LIGAND"/>
    <property type="match status" value="1"/>
</dbReference>
<feature type="domain" description="Ig-like" evidence="13">
    <location>
        <begin position="149"/>
        <end position="232"/>
    </location>
</feature>
<comment type="subcellular location">
    <subcellularLocation>
        <location evidence="1">Membrane</location>
    </subcellularLocation>
</comment>
<dbReference type="GO" id="GO:0005102">
    <property type="term" value="F:signaling receptor binding"/>
    <property type="evidence" value="ECO:0007669"/>
    <property type="project" value="TreeGrafter"/>
</dbReference>
<accession>A0A0F8C7U2</accession>
<evidence type="ECO:0000256" key="1">
    <source>
        <dbReference type="ARBA" id="ARBA00004370"/>
    </source>
</evidence>
<evidence type="ECO:0000256" key="12">
    <source>
        <dbReference type="SAM" id="SignalP"/>
    </source>
</evidence>
<keyword evidence="4 11" id="KW-1133">Transmembrane helix</keyword>
<gene>
    <name evidence="14" type="ORF">EH28_00710</name>
</gene>
<evidence type="ECO:0000256" key="4">
    <source>
        <dbReference type="ARBA" id="ARBA00022989"/>
    </source>
</evidence>
<organism evidence="14">
    <name type="scientific">Larimichthys crocea</name>
    <name type="common">Large yellow croaker</name>
    <name type="synonym">Pseudosciaena crocea</name>
    <dbReference type="NCBI Taxonomy" id="215358"/>
    <lineage>
        <taxon>Eukaryota</taxon>
        <taxon>Metazoa</taxon>
        <taxon>Chordata</taxon>
        <taxon>Craniata</taxon>
        <taxon>Vertebrata</taxon>
        <taxon>Euteleostomi</taxon>
        <taxon>Actinopterygii</taxon>
        <taxon>Neopterygii</taxon>
        <taxon>Teleostei</taxon>
        <taxon>Neoteleostei</taxon>
        <taxon>Acanthomorphata</taxon>
        <taxon>Eupercaria</taxon>
        <taxon>Sciaenidae</taxon>
        <taxon>Larimichthys</taxon>
    </lineage>
</organism>
<keyword evidence="7" id="KW-0325">Glycoprotein</keyword>
<dbReference type="InterPro" id="IPR007110">
    <property type="entry name" value="Ig-like_dom"/>
</dbReference>
<keyword evidence="6" id="KW-1015">Disulfide bond</keyword>
<evidence type="ECO:0000256" key="10">
    <source>
        <dbReference type="SAM" id="Coils"/>
    </source>
</evidence>
<dbReference type="InterPro" id="IPR003599">
    <property type="entry name" value="Ig_sub"/>
</dbReference>
<feature type="chain" id="PRO_5002528132" evidence="12">
    <location>
        <begin position="31"/>
        <end position="458"/>
    </location>
</feature>
<reference evidence="14" key="1">
    <citation type="journal article" date="2015" name="PLoS Genet.">
        <title>Genome Sequencing of the Perciform Fish Larimichthys crocea Provides Insights into Molecular and Genetic Mechanisms of Stress Adaptation.</title>
        <authorList>
            <person name="Ao J."/>
            <person name="Mu Y."/>
            <person name="Xiang L.X."/>
            <person name="Fan D."/>
            <person name="Feng M."/>
            <person name="Zhang S."/>
            <person name="Shi Q."/>
            <person name="Zhu L.Y."/>
            <person name="Li T."/>
            <person name="Ding Y."/>
            <person name="Nie L."/>
            <person name="Li Q."/>
            <person name="Dong W.R."/>
            <person name="Jiang L."/>
            <person name="Sun B."/>
            <person name="Zhang X."/>
            <person name="Li M."/>
            <person name="Zhang H.Q."/>
            <person name="Xie S."/>
            <person name="Zhu Y."/>
            <person name="Jiang X."/>
            <person name="Wang X."/>
            <person name="Mu P."/>
            <person name="Chen W."/>
            <person name="Yue Z."/>
            <person name="Wang Z."/>
            <person name="Wang J."/>
            <person name="Shao J.Z."/>
            <person name="Chen X."/>
        </authorList>
    </citation>
    <scope>NUCLEOTIDE SEQUENCE [LARGE SCALE GENOMIC DNA]</scope>
    <source>
        <strain evidence="14">SSNF</strain>
        <tissue evidence="14">Blood</tissue>
    </source>
</reference>
<evidence type="ECO:0000256" key="5">
    <source>
        <dbReference type="ARBA" id="ARBA00023136"/>
    </source>
</evidence>
<dbReference type="GO" id="GO:0050852">
    <property type="term" value="P:T cell receptor signaling pathway"/>
    <property type="evidence" value="ECO:0007669"/>
    <property type="project" value="TreeGrafter"/>
</dbReference>
<evidence type="ECO:0000313" key="14">
    <source>
        <dbReference type="EMBL" id="KKF12930.1"/>
    </source>
</evidence>
<dbReference type="InterPro" id="IPR013783">
    <property type="entry name" value="Ig-like_fold"/>
</dbReference>
<keyword evidence="3 12" id="KW-0732">Signal</keyword>
<dbReference type="FunFam" id="2.60.40.10:FF:000142">
    <property type="entry name" value="V-set domain-containing T-cell activation inhibitor 1"/>
    <property type="match status" value="1"/>
</dbReference>
<dbReference type="SUPFAM" id="SSF48726">
    <property type="entry name" value="Immunoglobulin"/>
    <property type="match status" value="2"/>
</dbReference>
<keyword evidence="2 11" id="KW-0812">Transmembrane</keyword>